<evidence type="ECO:0000259" key="9">
    <source>
        <dbReference type="Pfam" id="PF23247"/>
    </source>
</evidence>
<feature type="domain" description="Disease resistance R13L4/SHOC-2-like LRR" evidence="10">
    <location>
        <begin position="536"/>
        <end position="661"/>
    </location>
</feature>
<evidence type="ECO:0000259" key="8">
    <source>
        <dbReference type="Pfam" id="PF00931"/>
    </source>
</evidence>
<dbReference type="SUPFAM" id="SSF52058">
    <property type="entry name" value="L domain-like"/>
    <property type="match status" value="1"/>
</dbReference>
<evidence type="ECO:0000256" key="5">
    <source>
        <dbReference type="ARBA" id="ARBA00022821"/>
    </source>
</evidence>
<dbReference type="OMA" id="WEKFDIC"/>
<dbReference type="Gene3D" id="3.40.50.300">
    <property type="entry name" value="P-loop containing nucleotide triphosphate hydrolases"/>
    <property type="match status" value="1"/>
</dbReference>
<organism evidence="11 12">
    <name type="scientific">Quercus lobata</name>
    <name type="common">Valley oak</name>
    <dbReference type="NCBI Taxonomy" id="97700"/>
    <lineage>
        <taxon>Eukaryota</taxon>
        <taxon>Viridiplantae</taxon>
        <taxon>Streptophyta</taxon>
        <taxon>Embryophyta</taxon>
        <taxon>Tracheophyta</taxon>
        <taxon>Spermatophyta</taxon>
        <taxon>Magnoliopsida</taxon>
        <taxon>eudicotyledons</taxon>
        <taxon>Gunneridae</taxon>
        <taxon>Pentapetalae</taxon>
        <taxon>rosids</taxon>
        <taxon>fabids</taxon>
        <taxon>Fagales</taxon>
        <taxon>Fagaceae</taxon>
        <taxon>Quercus</taxon>
    </lineage>
</organism>
<sequence length="1064" mass="121116">MDIASFSRDALECFCCPVLQEIDYLLHYTKNINEFKDQAQRLNAVVSDVKYAVEQAERNREGIKNEVQVWLQRANKKVTEAQNLLDNEVQANRNHRCACACCSPDWLSRHRLSKQAVSIGKEMGVICEEKKSFEIVSLPAIPEPTAPVPAGHFVSFESTKNAMEDILKALKDDNNNTNIVGVHGMGGVGKTTMVKQVAEKVMTEGHFHRVVMATVSQTVNLKKIQSSIADGLELLLKKKSEEGRAKELREKIMADERILVILDDVWEWIDLSSIGIPIGSDLEACKSKILLTTRREHVCNSMGCKENRIHLNILSPEDSWDLFIKTAGTVFDSTEFEAVAREVAGECQGLPLALVTVARALGDKDEEEWKKAARRLKRSVSPNPDHQEKVTECIKLSYDFLKDREAKACFLMCCLFPEDHNISKEVLARYGMGLRLFHHVDTLDEARGDADTFTKNLIDSGLLLKCDEDAFVKMHDVVRDTAKLISSSGNEELFMAQAGSALEEWPRRDTRFESYTAVSVMFNDIKRLPDEPVCPKLRALLLQENKNLREIPSGFFNRMTTLKVLDISGLPVLSLPPSIRLLENLCTLYMDRCKSKDISILGGLKKLEILSLNRSFINTFPEELAELTELRMLDMRSCAYIQTISPNIISRLHGLEELYLQGSFCQWGNRVGGTNEERNASLEELINLPQLTVLKIDIEGVNCLPRNVNFSPKWEKFDICINGSFFNRLLNVNLSILKRVRTRTLFIDTTMSTLPDWFIKAVAEKAEMIIYSWCWNLKNILVEYDKGRLFGLKCLYVQQSNSEQCLIPLAAEGIPNTPVFEKLQELHIHNMESVKEICVGQLPPGSFEKLKFLEVQQCIYLENSLLHSNMIQRLNNLEILKVTGNSIKEVFGFEGLEEGRRYLERLKELRLDNLSQLASIWKGPCQLADFRNVKTVIVIKCNKLKFLFSPSMSQGLLHLEELWVEDCSDLDEIIQKDGGITLDKMTLPRLKTLALQNLALLVNFYDGNSSLECPFLEHLHVRDCPNFRTSNFHSSKQVHFNNERHYNLLKKRLKEPEDMSNAVE</sequence>
<protein>
    <recommendedName>
        <fullName evidence="13">AAA+ ATPase domain-containing protein</fullName>
    </recommendedName>
</protein>
<dbReference type="PANTHER" id="PTHR33463:SF198">
    <property type="entry name" value="RPP4C3"/>
    <property type="match status" value="1"/>
</dbReference>
<evidence type="ECO:0000256" key="4">
    <source>
        <dbReference type="ARBA" id="ARBA00022741"/>
    </source>
</evidence>
<keyword evidence="7" id="KW-0175">Coiled coil</keyword>
<dbReference type="InterPro" id="IPR055414">
    <property type="entry name" value="LRR_R13L4/SHOC2-like"/>
</dbReference>
<dbReference type="EnsemblPlants" id="QL11p008844:mrna">
    <property type="protein sequence ID" value="QL11p008844:mrna"/>
    <property type="gene ID" value="QL11p008844"/>
</dbReference>
<dbReference type="InParanoid" id="A0A7N2MVJ8"/>
<gene>
    <name evidence="11" type="primary">LOC115969536</name>
</gene>
<dbReference type="EMBL" id="LRBV02000011">
    <property type="status" value="NOT_ANNOTATED_CDS"/>
    <property type="molecule type" value="Genomic_DNA"/>
</dbReference>
<reference evidence="11" key="2">
    <citation type="submission" date="2021-01" db="UniProtKB">
        <authorList>
            <consortium name="EnsemblPlants"/>
        </authorList>
    </citation>
    <scope>IDENTIFICATION</scope>
</reference>
<dbReference type="Gene3D" id="1.10.8.430">
    <property type="entry name" value="Helical domain of apoptotic protease-activating factors"/>
    <property type="match status" value="1"/>
</dbReference>
<reference evidence="11 12" key="1">
    <citation type="journal article" date="2016" name="G3 (Bethesda)">
        <title>First Draft Assembly and Annotation of the Genome of a California Endemic Oak Quercus lobata Nee (Fagaceae).</title>
        <authorList>
            <person name="Sork V.L."/>
            <person name="Fitz-Gibbon S.T."/>
            <person name="Puiu D."/>
            <person name="Crepeau M."/>
            <person name="Gugger P.F."/>
            <person name="Sherman R."/>
            <person name="Stevens K."/>
            <person name="Langley C.H."/>
            <person name="Pellegrini M."/>
            <person name="Salzberg S.L."/>
        </authorList>
    </citation>
    <scope>NUCLEOTIDE SEQUENCE [LARGE SCALE GENOMIC DNA]</scope>
    <source>
        <strain evidence="11 12">cv. SW786</strain>
    </source>
</reference>
<dbReference type="GO" id="GO:0006952">
    <property type="term" value="P:defense response"/>
    <property type="evidence" value="ECO:0007669"/>
    <property type="project" value="UniProtKB-KW"/>
</dbReference>
<dbReference type="GO" id="GO:0043531">
    <property type="term" value="F:ADP binding"/>
    <property type="evidence" value="ECO:0007669"/>
    <property type="project" value="InterPro"/>
</dbReference>
<keyword evidence="12" id="KW-1185">Reference proteome</keyword>
<dbReference type="PRINTS" id="PR00364">
    <property type="entry name" value="DISEASERSIST"/>
</dbReference>
<evidence type="ECO:0000259" key="10">
    <source>
        <dbReference type="Pfam" id="PF23598"/>
    </source>
</evidence>
<feature type="domain" description="Disease resistance protein At4g27190-like leucine-rich repeats" evidence="9">
    <location>
        <begin position="823"/>
        <end position="967"/>
    </location>
</feature>
<dbReference type="SUPFAM" id="SSF52540">
    <property type="entry name" value="P-loop containing nucleoside triphosphate hydrolases"/>
    <property type="match status" value="1"/>
</dbReference>
<dbReference type="AlphaFoldDB" id="A0A7N2MVJ8"/>
<dbReference type="RefSeq" id="XP_030945067.1">
    <property type="nucleotide sequence ID" value="XM_031089207.1"/>
</dbReference>
<dbReference type="Gene3D" id="3.80.10.10">
    <property type="entry name" value="Ribonuclease Inhibitor"/>
    <property type="match status" value="1"/>
</dbReference>
<dbReference type="OrthoDB" id="3794806at2759"/>
<dbReference type="InterPro" id="IPR036388">
    <property type="entry name" value="WH-like_DNA-bd_sf"/>
</dbReference>
<dbReference type="FunFam" id="3.40.50.300:FF:001091">
    <property type="entry name" value="Probable disease resistance protein At1g61300"/>
    <property type="match status" value="1"/>
</dbReference>
<dbReference type="Gene3D" id="1.10.10.10">
    <property type="entry name" value="Winged helix-like DNA-binding domain superfamily/Winged helix DNA-binding domain"/>
    <property type="match status" value="1"/>
</dbReference>
<dbReference type="Gramene" id="QL11p008844:mrna">
    <property type="protein sequence ID" value="QL11p008844:mrna"/>
    <property type="gene ID" value="QL11p008844"/>
</dbReference>
<dbReference type="InterPro" id="IPR042197">
    <property type="entry name" value="Apaf_helical"/>
</dbReference>
<dbReference type="KEGG" id="qlo:115969536"/>
<dbReference type="InterPro" id="IPR027417">
    <property type="entry name" value="P-loop_NTPase"/>
</dbReference>
<dbReference type="InterPro" id="IPR002182">
    <property type="entry name" value="NB-ARC"/>
</dbReference>
<dbReference type="SUPFAM" id="SSF52047">
    <property type="entry name" value="RNI-like"/>
    <property type="match status" value="1"/>
</dbReference>
<dbReference type="GO" id="GO:0005524">
    <property type="term" value="F:ATP binding"/>
    <property type="evidence" value="ECO:0007669"/>
    <property type="project" value="UniProtKB-KW"/>
</dbReference>
<evidence type="ECO:0008006" key="13">
    <source>
        <dbReference type="Google" id="ProtNLM"/>
    </source>
</evidence>
<dbReference type="GeneID" id="115969536"/>
<keyword evidence="3" id="KW-0677">Repeat</keyword>
<dbReference type="Pfam" id="PF23598">
    <property type="entry name" value="LRR_14"/>
    <property type="match status" value="1"/>
</dbReference>
<proteinExistence type="inferred from homology"/>
<name>A0A7N2MVJ8_QUELO</name>
<comment type="similarity">
    <text evidence="1">Belongs to the disease resistance NB-LRR family.</text>
</comment>
<dbReference type="InterPro" id="IPR050905">
    <property type="entry name" value="Plant_NBS-LRR"/>
</dbReference>
<accession>A0A7N2MVJ8</accession>
<evidence type="ECO:0000256" key="2">
    <source>
        <dbReference type="ARBA" id="ARBA00022614"/>
    </source>
</evidence>
<keyword evidence="6" id="KW-0067">ATP-binding</keyword>
<evidence type="ECO:0000313" key="11">
    <source>
        <dbReference type="EnsemblPlants" id="QL11p008844:mrna"/>
    </source>
</evidence>
<keyword evidence="4" id="KW-0547">Nucleotide-binding</keyword>
<evidence type="ECO:0000313" key="12">
    <source>
        <dbReference type="Proteomes" id="UP000594261"/>
    </source>
</evidence>
<feature type="coiled-coil region" evidence="7">
    <location>
        <begin position="39"/>
        <end position="91"/>
    </location>
</feature>
<dbReference type="InterPro" id="IPR057135">
    <property type="entry name" value="At4g27190-like_LRR"/>
</dbReference>
<keyword evidence="5" id="KW-0611">Plant defense</keyword>
<dbReference type="Proteomes" id="UP000594261">
    <property type="component" value="Chromosome 11"/>
</dbReference>
<dbReference type="Pfam" id="PF00931">
    <property type="entry name" value="NB-ARC"/>
    <property type="match status" value="1"/>
</dbReference>
<evidence type="ECO:0000256" key="7">
    <source>
        <dbReference type="SAM" id="Coils"/>
    </source>
</evidence>
<evidence type="ECO:0000256" key="1">
    <source>
        <dbReference type="ARBA" id="ARBA00008894"/>
    </source>
</evidence>
<feature type="domain" description="NB-ARC" evidence="8">
    <location>
        <begin position="161"/>
        <end position="327"/>
    </location>
</feature>
<evidence type="ECO:0000256" key="3">
    <source>
        <dbReference type="ARBA" id="ARBA00022737"/>
    </source>
</evidence>
<evidence type="ECO:0000256" key="6">
    <source>
        <dbReference type="ARBA" id="ARBA00022840"/>
    </source>
</evidence>
<keyword evidence="2" id="KW-0433">Leucine-rich repeat</keyword>
<dbReference type="Pfam" id="PF23247">
    <property type="entry name" value="LRR_RPS2"/>
    <property type="match status" value="1"/>
</dbReference>
<dbReference type="PANTHER" id="PTHR33463">
    <property type="entry name" value="NB-ARC DOMAIN-CONTAINING PROTEIN-RELATED"/>
    <property type="match status" value="1"/>
</dbReference>
<dbReference type="InterPro" id="IPR032675">
    <property type="entry name" value="LRR_dom_sf"/>
</dbReference>